<dbReference type="EMBL" id="DXGH01000025">
    <property type="protein sequence ID" value="HIW80736.1"/>
    <property type="molecule type" value="Genomic_DNA"/>
</dbReference>
<keyword evidence="3" id="KW-0378">Hydrolase</keyword>
<dbReference type="InterPro" id="IPR036034">
    <property type="entry name" value="PDZ_sf"/>
</dbReference>
<keyword evidence="2 7" id="KW-0645">Protease</keyword>
<dbReference type="PANTHER" id="PTHR22939:SF129">
    <property type="entry name" value="SERINE PROTEASE HTRA2, MITOCHONDRIAL"/>
    <property type="match status" value="1"/>
</dbReference>
<name>A0A9D1R2Z6_9FIRM</name>
<dbReference type="Pfam" id="PF13180">
    <property type="entry name" value="PDZ_2"/>
    <property type="match status" value="1"/>
</dbReference>
<dbReference type="Proteomes" id="UP000824265">
    <property type="component" value="Unassembled WGS sequence"/>
</dbReference>
<evidence type="ECO:0000256" key="3">
    <source>
        <dbReference type="ARBA" id="ARBA00022801"/>
    </source>
</evidence>
<dbReference type="CDD" id="cd06779">
    <property type="entry name" value="cpPDZ_Deg_HtrA-like"/>
    <property type="match status" value="1"/>
</dbReference>
<dbReference type="GO" id="GO:0042597">
    <property type="term" value="C:periplasmic space"/>
    <property type="evidence" value="ECO:0007669"/>
    <property type="project" value="TreeGrafter"/>
</dbReference>
<dbReference type="GO" id="GO:0006515">
    <property type="term" value="P:protein quality control for misfolded or incompletely synthesized proteins"/>
    <property type="evidence" value="ECO:0007669"/>
    <property type="project" value="TreeGrafter"/>
</dbReference>
<evidence type="ECO:0000256" key="1">
    <source>
        <dbReference type="ARBA" id="ARBA00010541"/>
    </source>
</evidence>
<reference evidence="7" key="1">
    <citation type="journal article" date="2021" name="PeerJ">
        <title>Extensive microbial diversity within the chicken gut microbiome revealed by metagenomics and culture.</title>
        <authorList>
            <person name="Gilroy R."/>
            <person name="Ravi A."/>
            <person name="Getino M."/>
            <person name="Pursley I."/>
            <person name="Horton D.L."/>
            <person name="Alikhan N.F."/>
            <person name="Baker D."/>
            <person name="Gharbi K."/>
            <person name="Hall N."/>
            <person name="Watson M."/>
            <person name="Adriaenssens E.M."/>
            <person name="Foster-Nyarko E."/>
            <person name="Jarju S."/>
            <person name="Secka A."/>
            <person name="Antonio M."/>
            <person name="Oren A."/>
            <person name="Chaudhuri R.R."/>
            <person name="La Ragione R."/>
            <person name="Hildebrand F."/>
            <person name="Pallen M.J."/>
        </authorList>
    </citation>
    <scope>NUCLEOTIDE SEQUENCE</scope>
    <source>
        <strain evidence="7">CHK195-6426</strain>
    </source>
</reference>
<dbReference type="Gene3D" id="2.40.10.10">
    <property type="entry name" value="Trypsin-like serine proteases"/>
    <property type="match status" value="2"/>
</dbReference>
<proteinExistence type="inferred from homology"/>
<dbReference type="AlphaFoldDB" id="A0A9D1R2Z6"/>
<dbReference type="SUPFAM" id="SSF50494">
    <property type="entry name" value="Trypsin-like serine proteases"/>
    <property type="match status" value="1"/>
</dbReference>
<dbReference type="SMART" id="SM00228">
    <property type="entry name" value="PDZ"/>
    <property type="match status" value="1"/>
</dbReference>
<dbReference type="PANTHER" id="PTHR22939">
    <property type="entry name" value="SERINE PROTEASE FAMILY S1C HTRA-RELATED"/>
    <property type="match status" value="1"/>
</dbReference>
<dbReference type="Pfam" id="PF13365">
    <property type="entry name" value="Trypsin_2"/>
    <property type="match status" value="1"/>
</dbReference>
<dbReference type="InterPro" id="IPR001478">
    <property type="entry name" value="PDZ"/>
</dbReference>
<organism evidence="7 8">
    <name type="scientific">Candidatus Acetatifactor stercoripullorum</name>
    <dbReference type="NCBI Taxonomy" id="2838414"/>
    <lineage>
        <taxon>Bacteria</taxon>
        <taxon>Bacillati</taxon>
        <taxon>Bacillota</taxon>
        <taxon>Clostridia</taxon>
        <taxon>Lachnospirales</taxon>
        <taxon>Lachnospiraceae</taxon>
        <taxon>Acetatifactor</taxon>
    </lineage>
</organism>
<gene>
    <name evidence="7" type="ORF">H9742_04270</name>
</gene>
<evidence type="ECO:0000256" key="5">
    <source>
        <dbReference type="SAM" id="Phobius"/>
    </source>
</evidence>
<feature type="compositionally biased region" description="Acidic residues" evidence="4">
    <location>
        <begin position="75"/>
        <end position="84"/>
    </location>
</feature>
<evidence type="ECO:0000256" key="4">
    <source>
        <dbReference type="SAM" id="MobiDB-lite"/>
    </source>
</evidence>
<feature type="region of interest" description="Disordered" evidence="4">
    <location>
        <begin position="75"/>
        <end position="96"/>
    </location>
</feature>
<evidence type="ECO:0000313" key="8">
    <source>
        <dbReference type="Proteomes" id="UP000824265"/>
    </source>
</evidence>
<keyword evidence="5" id="KW-1133">Transmembrane helix</keyword>
<evidence type="ECO:0000313" key="7">
    <source>
        <dbReference type="EMBL" id="HIW80736.1"/>
    </source>
</evidence>
<reference evidence="7" key="2">
    <citation type="submission" date="2021-04" db="EMBL/GenBank/DDBJ databases">
        <authorList>
            <person name="Gilroy R."/>
        </authorList>
    </citation>
    <scope>NUCLEOTIDE SEQUENCE</scope>
    <source>
        <strain evidence="7">CHK195-6426</strain>
    </source>
</reference>
<dbReference type="SUPFAM" id="SSF50156">
    <property type="entry name" value="PDZ domain-like"/>
    <property type="match status" value="1"/>
</dbReference>
<dbReference type="GO" id="GO:0004252">
    <property type="term" value="F:serine-type endopeptidase activity"/>
    <property type="evidence" value="ECO:0007669"/>
    <property type="project" value="InterPro"/>
</dbReference>
<sequence length="443" mass="48962">MSGLEQKDKNDFLIEKIKERPVNKRKLIRRTIITAAMAVIFGLIACFTFLVLEPVISNWLYPEEEPQPIVFPEDQEEMSPEEMLSDNMQAQNQEESRQETEVVLEEEQIESILSQIQLDKEDYRQLYTAMSEFVSQLNESMVTVTGVTSNIDWFNNVQESQNQSFGVIIANNGRELLVLADNTPISDAQELSMEFYNGVQVKAQVKQKDSFTNLAVLSVSLNDLPQENKEDLIKVAVLGSSNAKNIVGTPVIAMGSPMGISNSVGYGMITAVNSQLFAVDRNYKLLFTDISGSRNGGGVLFNLQGQVIGIITSEKAGSDMTNVIGAYGITELKKVIEKMSNGESVAYLGVSGVDVTQEAHEELGVPYGAYVREVDMDSPAMLAGIQQGDVIVAIDDRTIVNFGEYSTVLLQMEAGDQVNIQIMRQAQNEYREMNFSIVLGTAE</sequence>
<evidence type="ECO:0000259" key="6">
    <source>
        <dbReference type="PROSITE" id="PS50106"/>
    </source>
</evidence>
<evidence type="ECO:0000256" key="2">
    <source>
        <dbReference type="ARBA" id="ARBA00022670"/>
    </source>
</evidence>
<keyword evidence="5" id="KW-0812">Transmembrane</keyword>
<feature type="domain" description="PDZ" evidence="6">
    <location>
        <begin position="333"/>
        <end position="426"/>
    </location>
</feature>
<keyword evidence="5" id="KW-0472">Membrane</keyword>
<dbReference type="PROSITE" id="PS50106">
    <property type="entry name" value="PDZ"/>
    <property type="match status" value="1"/>
</dbReference>
<dbReference type="InterPro" id="IPR009003">
    <property type="entry name" value="Peptidase_S1_PA"/>
</dbReference>
<accession>A0A9D1R2Z6</accession>
<comment type="caution">
    <text evidence="7">The sequence shown here is derived from an EMBL/GenBank/DDBJ whole genome shotgun (WGS) entry which is preliminary data.</text>
</comment>
<dbReference type="InterPro" id="IPR001940">
    <property type="entry name" value="Peptidase_S1C"/>
</dbReference>
<comment type="similarity">
    <text evidence="1">Belongs to the peptidase S1C family.</text>
</comment>
<dbReference type="PRINTS" id="PR00834">
    <property type="entry name" value="PROTEASES2C"/>
</dbReference>
<protein>
    <submittedName>
        <fullName evidence="7">S1C family serine protease</fullName>
    </submittedName>
</protein>
<dbReference type="Gene3D" id="2.30.42.10">
    <property type="match status" value="1"/>
</dbReference>
<feature type="transmembrane region" description="Helical" evidence="5">
    <location>
        <begin position="32"/>
        <end position="52"/>
    </location>
</feature>
<dbReference type="InterPro" id="IPR043504">
    <property type="entry name" value="Peptidase_S1_PA_chymotrypsin"/>
</dbReference>